<evidence type="ECO:0000313" key="3">
    <source>
        <dbReference type="Proteomes" id="UP000193467"/>
    </source>
</evidence>
<name>A0A1Y2EUQ4_9BASI</name>
<organism evidence="2 3">
    <name type="scientific">Leucosporidium creatinivorum</name>
    <dbReference type="NCBI Taxonomy" id="106004"/>
    <lineage>
        <taxon>Eukaryota</taxon>
        <taxon>Fungi</taxon>
        <taxon>Dikarya</taxon>
        <taxon>Basidiomycota</taxon>
        <taxon>Pucciniomycotina</taxon>
        <taxon>Microbotryomycetes</taxon>
        <taxon>Leucosporidiales</taxon>
        <taxon>Leucosporidium</taxon>
    </lineage>
</organism>
<dbReference type="AlphaFoldDB" id="A0A1Y2EUQ4"/>
<comment type="caution">
    <text evidence="2">The sequence shown here is derived from an EMBL/GenBank/DDBJ whole genome shotgun (WGS) entry which is preliminary data.</text>
</comment>
<reference evidence="2 3" key="1">
    <citation type="submission" date="2016-07" db="EMBL/GenBank/DDBJ databases">
        <title>Pervasive Adenine N6-methylation of Active Genes in Fungi.</title>
        <authorList>
            <consortium name="DOE Joint Genome Institute"/>
            <person name="Mondo S.J."/>
            <person name="Dannebaum R.O."/>
            <person name="Kuo R.C."/>
            <person name="Labutti K."/>
            <person name="Haridas S."/>
            <person name="Kuo A."/>
            <person name="Salamov A."/>
            <person name="Ahrendt S.R."/>
            <person name="Lipzen A."/>
            <person name="Sullivan W."/>
            <person name="Andreopoulos W.B."/>
            <person name="Clum A."/>
            <person name="Lindquist E."/>
            <person name="Daum C."/>
            <person name="Ramamoorthy G.K."/>
            <person name="Gryganskyi A."/>
            <person name="Culley D."/>
            <person name="Magnuson J.K."/>
            <person name="James T.Y."/>
            <person name="O'Malley M.A."/>
            <person name="Stajich J.E."/>
            <person name="Spatafora J.W."/>
            <person name="Visel A."/>
            <person name="Grigoriev I.V."/>
        </authorList>
    </citation>
    <scope>NUCLEOTIDE SEQUENCE [LARGE SCALE GENOMIC DNA]</scope>
    <source>
        <strain evidence="2 3">62-1032</strain>
    </source>
</reference>
<feature type="region of interest" description="Disordered" evidence="1">
    <location>
        <begin position="82"/>
        <end position="274"/>
    </location>
</feature>
<sequence length="400" mass="41855">MASALPMSTPSRPHQSTEQEGPAPSSSSSFPSGSSYLSSNPHHRRSSFPTSPNLELNEQGKTAAPSYFYLPPGLGIQLRGCAEDASCSTGNSNSSATFSFDAGVGVSTSNPSSRKSSSSSSTTSSSSASSATTLASSFASSLGDDPLVFKRPSRVTAPGEDPQLAAARRALWEDIPEPGQLGAPSPTASVFSNSELEAPGLGAVEQAVSDEDDDEEEDYCSPSDDEDDEDGARPRSLPSHTTRPPLPSCLRPPAPSRTNSQSSSSSPTSTISVRISDAPPKAFVTFSPIDYERKGAAPVEKLSIREWIELQGVREAVGVWSGKIGKWEDGMELSASISSIGSLEIGAGSAVEEQKRCASTTTSAVRERERNSCGNLAAMVGVRTVSHNNSPVEPCRSLFD</sequence>
<keyword evidence="3" id="KW-1185">Reference proteome</keyword>
<dbReference type="EMBL" id="MCGR01000039">
    <property type="protein sequence ID" value="ORY75004.1"/>
    <property type="molecule type" value="Genomic_DNA"/>
</dbReference>
<evidence type="ECO:0000256" key="1">
    <source>
        <dbReference type="SAM" id="MobiDB-lite"/>
    </source>
</evidence>
<feature type="region of interest" description="Disordered" evidence="1">
    <location>
        <begin position="1"/>
        <end position="59"/>
    </location>
</feature>
<accession>A0A1Y2EUQ4</accession>
<dbReference type="Proteomes" id="UP000193467">
    <property type="component" value="Unassembled WGS sequence"/>
</dbReference>
<feature type="compositionally biased region" description="Low complexity" evidence="1">
    <location>
        <begin position="22"/>
        <end position="40"/>
    </location>
</feature>
<feature type="compositionally biased region" description="Low complexity" evidence="1">
    <location>
        <begin position="256"/>
        <end position="274"/>
    </location>
</feature>
<evidence type="ECO:0000313" key="2">
    <source>
        <dbReference type="EMBL" id="ORY75004.1"/>
    </source>
</evidence>
<dbReference type="OrthoDB" id="2536933at2759"/>
<feature type="compositionally biased region" description="Polar residues" evidence="1">
    <location>
        <begin position="47"/>
        <end position="59"/>
    </location>
</feature>
<feature type="compositionally biased region" description="Polar residues" evidence="1">
    <location>
        <begin position="86"/>
        <end position="98"/>
    </location>
</feature>
<proteinExistence type="predicted"/>
<feature type="compositionally biased region" description="Pro residues" evidence="1">
    <location>
        <begin position="244"/>
        <end position="255"/>
    </location>
</feature>
<feature type="compositionally biased region" description="Acidic residues" evidence="1">
    <location>
        <begin position="208"/>
        <end position="230"/>
    </location>
</feature>
<protein>
    <submittedName>
        <fullName evidence="2">Uncharacterized protein</fullName>
    </submittedName>
</protein>
<dbReference type="InParanoid" id="A0A1Y2EUQ4"/>
<feature type="compositionally biased region" description="Low complexity" evidence="1">
    <location>
        <begin position="107"/>
        <end position="141"/>
    </location>
</feature>
<gene>
    <name evidence="2" type="ORF">BCR35DRAFT_306403</name>
</gene>
<feature type="compositionally biased region" description="Polar residues" evidence="1">
    <location>
        <begin position="1"/>
        <end position="19"/>
    </location>
</feature>
<feature type="compositionally biased region" description="Polar residues" evidence="1">
    <location>
        <begin position="186"/>
        <end position="195"/>
    </location>
</feature>